<dbReference type="PANTHER" id="PTHR31290">
    <property type="entry name" value="UV-DAMAGE ENDONUCLEASE"/>
    <property type="match status" value="1"/>
</dbReference>
<dbReference type="NCBIfam" id="TIGR00629">
    <property type="entry name" value="uvde"/>
    <property type="match status" value="1"/>
</dbReference>
<keyword evidence="1" id="KW-0540">Nuclease</keyword>
<keyword evidence="3" id="KW-0227">DNA damage</keyword>
<evidence type="ECO:0000313" key="9">
    <source>
        <dbReference type="EMBL" id="PEG30676.1"/>
    </source>
</evidence>
<dbReference type="InterPro" id="IPR004601">
    <property type="entry name" value="UvdE"/>
</dbReference>
<dbReference type="EMBL" id="PDCJ01000001">
    <property type="protein sequence ID" value="PEG30676.1"/>
    <property type="molecule type" value="Genomic_DNA"/>
</dbReference>
<dbReference type="GeneID" id="68877029"/>
<dbReference type="GO" id="GO:0006289">
    <property type="term" value="P:nucleotide-excision repair"/>
    <property type="evidence" value="ECO:0007669"/>
    <property type="project" value="InterPro"/>
</dbReference>
<evidence type="ECO:0000256" key="6">
    <source>
        <dbReference type="ARBA" id="ARBA00023204"/>
    </source>
</evidence>
<dbReference type="Gene3D" id="3.20.20.150">
    <property type="entry name" value="Divalent-metal-dependent TIM barrel enzymes"/>
    <property type="match status" value="1"/>
</dbReference>
<reference evidence="8" key="4">
    <citation type="submission" date="2022-10" db="EMBL/GenBank/DDBJ databases">
        <authorList>
            <person name="Aires J."/>
            <person name="Mesa V."/>
        </authorList>
    </citation>
    <scope>NUCLEOTIDE SEQUENCE</scope>
    <source>
        <strain evidence="8">Clostridium neonatale JD116</strain>
    </source>
</reference>
<dbReference type="Pfam" id="PF03851">
    <property type="entry name" value="UvdE"/>
    <property type="match status" value="1"/>
</dbReference>
<dbReference type="GO" id="GO:0016787">
    <property type="term" value="F:hydrolase activity"/>
    <property type="evidence" value="ECO:0007669"/>
    <property type="project" value="UniProtKB-KW"/>
</dbReference>
<protein>
    <submittedName>
        <fullName evidence="7 10">UV DNA damage endonuclease</fullName>
        <ecNumber evidence="10">3.-.-.-</ecNumber>
    </submittedName>
    <submittedName>
        <fullName evidence="9">UV damage endonuclease UvsE</fullName>
    </submittedName>
</protein>
<organism evidence="9 11">
    <name type="scientific">Clostridium neonatale</name>
    <dbReference type="NCBI Taxonomy" id="137838"/>
    <lineage>
        <taxon>Bacteria</taxon>
        <taxon>Bacillati</taxon>
        <taxon>Bacillota</taxon>
        <taxon>Clostridia</taxon>
        <taxon>Eubacteriales</taxon>
        <taxon>Clostridiaceae</taxon>
        <taxon>Clostridium</taxon>
    </lineage>
</organism>
<dbReference type="Proteomes" id="UP000220840">
    <property type="component" value="Unassembled WGS sequence"/>
</dbReference>
<keyword evidence="2 9" id="KW-0255">Endonuclease</keyword>
<accession>A0A2A7MG92</accession>
<evidence type="ECO:0000256" key="4">
    <source>
        <dbReference type="ARBA" id="ARBA00022769"/>
    </source>
</evidence>
<dbReference type="EMBL" id="CAKJVE010000004">
    <property type="protein sequence ID" value="CAG9708787.1"/>
    <property type="molecule type" value="Genomic_DNA"/>
</dbReference>
<keyword evidence="5 10" id="KW-0378">Hydrolase</keyword>
<evidence type="ECO:0000313" key="10">
    <source>
        <dbReference type="EMBL" id="VCT84085.1"/>
    </source>
</evidence>
<dbReference type="EMBL" id="CAMTCP010000188">
    <property type="protein sequence ID" value="CAI3581238.1"/>
    <property type="molecule type" value="Genomic_DNA"/>
</dbReference>
<keyword evidence="11" id="KW-1185">Reference proteome</keyword>
<dbReference type="Proteomes" id="UP000789738">
    <property type="component" value="Unassembled WGS sequence"/>
</dbReference>
<evidence type="ECO:0000313" key="12">
    <source>
        <dbReference type="Proteomes" id="UP000431451"/>
    </source>
</evidence>
<reference evidence="9 11" key="1">
    <citation type="submission" date="2017-10" db="EMBL/GenBank/DDBJ databases">
        <title>Effective Description of Clostridium neonatale sp. nov. linked to necrotizing enterocolitis in neonates and a clarification of species assignable to the genus Clostridium (Prazmowski 1880) emend. Lawson and Rainey 2016.</title>
        <authorList>
            <person name="Bernard K."/>
            <person name="Burdz T."/>
            <person name="Wiebe D."/>
            <person name="Balcewich B."/>
            <person name="Alfa M."/>
            <person name="Bernier A.-M."/>
        </authorList>
    </citation>
    <scope>NUCLEOTIDE SEQUENCE [LARGE SCALE GENOMIC DNA]</scope>
    <source>
        <strain evidence="9 11">LCDC99A005</strain>
    </source>
</reference>
<dbReference type="OrthoDB" id="9782576at2"/>
<evidence type="ECO:0000313" key="11">
    <source>
        <dbReference type="Proteomes" id="UP000220840"/>
    </source>
</evidence>
<dbReference type="EMBL" id="UWJD01000001">
    <property type="protein sequence ID" value="VCT84085.1"/>
    <property type="molecule type" value="Genomic_DNA"/>
</dbReference>
<dbReference type="GO" id="GO:0009411">
    <property type="term" value="P:response to UV"/>
    <property type="evidence" value="ECO:0007669"/>
    <property type="project" value="InterPro"/>
</dbReference>
<dbReference type="SUPFAM" id="SSF51658">
    <property type="entry name" value="Xylose isomerase-like"/>
    <property type="match status" value="1"/>
</dbReference>
<evidence type="ECO:0000256" key="1">
    <source>
        <dbReference type="ARBA" id="ARBA00022722"/>
    </source>
</evidence>
<dbReference type="RefSeq" id="WP_058294846.1">
    <property type="nucleotide sequence ID" value="NZ_CAKJVD010000035.1"/>
</dbReference>
<proteinExistence type="predicted"/>
<dbReference type="EC" id="3.-.-.-" evidence="10"/>
<sequence length="320" mass="37607">MLIRLGYVSISMKLGKKVTASSNVTFTNYNKQESKEKKLEKLKTVALSNLNDLEKILKYNINNNIHFYRITSALVPLVTHPEVGYWGHREIFKKDFEYLGNLIRKSNMRVDTHPDEFNVLNSINPSVVENTKRNLMCQVEWFEDLNYPEGKMVLHVGGATYGKENGIIRFIDNFKKMPIEIASRLIIENDDKTYTAKEVLELCNKLKIPMVLDVHHHNCNNSGEDLEYMLENIFNTWNKEVLPPKVHFSSPKDFEKDRRHADYINPKEFIEFIEKAKKIDRSFDVMLECKQKDEALYKLVEDIKKLKPEYRWVDASSFYL</sequence>
<name>A0A2A7MG92_9CLOT</name>
<dbReference type="Proteomes" id="UP001189143">
    <property type="component" value="Unassembled WGS sequence"/>
</dbReference>
<dbReference type="Proteomes" id="UP000431451">
    <property type="component" value="Unassembled WGS sequence"/>
</dbReference>
<evidence type="ECO:0000256" key="2">
    <source>
        <dbReference type="ARBA" id="ARBA00022759"/>
    </source>
</evidence>
<reference evidence="10 12" key="2">
    <citation type="submission" date="2018-06" db="EMBL/GenBank/DDBJ databases">
        <authorList>
            <consortium name="IHU Genomes"/>
        </authorList>
    </citation>
    <scope>NUCLEOTIDE SEQUENCE [LARGE SCALE GENOMIC DNA]</scope>
    <source>
        <strain evidence="10 12">NEC25</strain>
    </source>
</reference>
<dbReference type="STRING" id="137838.GCA_001458595_02027"/>
<evidence type="ECO:0000313" key="7">
    <source>
        <dbReference type="EMBL" id="CAG9708787.1"/>
    </source>
</evidence>
<reference evidence="7" key="3">
    <citation type="submission" date="2021-10" db="EMBL/GenBank/DDBJ databases">
        <authorList>
            <person name="Mesa V."/>
        </authorList>
    </citation>
    <scope>NUCLEOTIDE SEQUENCE</scope>
    <source>
        <strain evidence="7">CC3_PB</strain>
    </source>
</reference>
<evidence type="ECO:0000256" key="3">
    <source>
        <dbReference type="ARBA" id="ARBA00022763"/>
    </source>
</evidence>
<dbReference type="InterPro" id="IPR036237">
    <property type="entry name" value="Xyl_isomerase-like_sf"/>
</dbReference>
<evidence type="ECO:0000313" key="8">
    <source>
        <dbReference type="EMBL" id="CAI3581238.1"/>
    </source>
</evidence>
<gene>
    <name evidence="10" type="primary">uvsE</name>
    <name evidence="8" type="ORF">CNEO2_260022</name>
    <name evidence="7" type="ORF">CNEO_43836</name>
    <name evidence="10" type="ORF">CNEONATNEC25_01684</name>
    <name evidence="9" type="ORF">CQ394_02835</name>
</gene>
<keyword evidence="6" id="KW-0234">DNA repair</keyword>
<dbReference type="GO" id="GO:0004519">
    <property type="term" value="F:endonuclease activity"/>
    <property type="evidence" value="ECO:0007669"/>
    <property type="project" value="UniProtKB-KW"/>
</dbReference>
<dbReference type="PANTHER" id="PTHR31290:SF5">
    <property type="entry name" value="UV-DAMAGE ENDONUCLEASE"/>
    <property type="match status" value="1"/>
</dbReference>
<keyword evidence="4" id="KW-0228">DNA excision</keyword>
<dbReference type="AlphaFoldDB" id="A0A2A7MG92"/>
<evidence type="ECO:0000256" key="5">
    <source>
        <dbReference type="ARBA" id="ARBA00022801"/>
    </source>
</evidence>